<dbReference type="Proteomes" id="UP001285441">
    <property type="component" value="Unassembled WGS sequence"/>
</dbReference>
<comment type="caution">
    <text evidence="2">The sequence shown here is derived from an EMBL/GenBank/DDBJ whole genome shotgun (WGS) entry which is preliminary data.</text>
</comment>
<evidence type="ECO:0000313" key="2">
    <source>
        <dbReference type="EMBL" id="KAK3385835.1"/>
    </source>
</evidence>
<protein>
    <recommendedName>
        <fullName evidence="4">F-box domain-containing protein</fullName>
    </recommendedName>
</protein>
<sequence>MAHSESLPYRGRDVGSKPKPEKSNSYWLMLLPNELTHEILGYCSPDDFESVLLTCKDMFAAGSAMVPKHNRMQKQFRHFSYNRPRKNSFLDEATGMRHYCDVPAAFVEDTFAVDSPLQLLRQIAGDPRTTIYIRSINFEYTSRPRANTLPYTWASESTAASDDKLLSLIRNSPYLVDAGVDVDLWINAMGSKEFREFEKELLAVTLLLTLLPNVREITPAAHWDTLWEHGPTVHDAVWAVLDVIVQKANELNAQESGASLAKLEVVKRPLITAYDHRVAFQGLTPFLAINNVREFQTANAIAKYDNFTKKSFRPRYDTYSRNLETMIMAGCVVGRAELSIILSRTPNVTTLRFSHETKWHNVGHNFNYASFLATTQKFLGKTLKLLTLSLVECYGGRGPAVVSLHGFKALETLEIDVGAFIGPAVDESSVHWSDEEDPDGPLSETGLVNILPPTLRTLRLYVGDTVIGEEAERDRIWSLFRGFREAREEKLPLLRNISLSFPARYHRPTRLLTTLHNVSVVVLEGDGPDNLGVGCEGCVSNGKFL</sequence>
<feature type="compositionally biased region" description="Basic and acidic residues" evidence="1">
    <location>
        <begin position="10"/>
        <end position="22"/>
    </location>
</feature>
<organism evidence="2 3">
    <name type="scientific">Podospora didyma</name>
    <dbReference type="NCBI Taxonomy" id="330526"/>
    <lineage>
        <taxon>Eukaryota</taxon>
        <taxon>Fungi</taxon>
        <taxon>Dikarya</taxon>
        <taxon>Ascomycota</taxon>
        <taxon>Pezizomycotina</taxon>
        <taxon>Sordariomycetes</taxon>
        <taxon>Sordariomycetidae</taxon>
        <taxon>Sordariales</taxon>
        <taxon>Podosporaceae</taxon>
        <taxon>Podospora</taxon>
    </lineage>
</organism>
<evidence type="ECO:0000256" key="1">
    <source>
        <dbReference type="SAM" id="MobiDB-lite"/>
    </source>
</evidence>
<dbReference type="SUPFAM" id="SSF81383">
    <property type="entry name" value="F-box domain"/>
    <property type="match status" value="1"/>
</dbReference>
<accession>A0AAE0NQL3</accession>
<feature type="region of interest" description="Disordered" evidence="1">
    <location>
        <begin position="1"/>
        <end position="22"/>
    </location>
</feature>
<evidence type="ECO:0000313" key="3">
    <source>
        <dbReference type="Proteomes" id="UP001285441"/>
    </source>
</evidence>
<evidence type="ECO:0008006" key="4">
    <source>
        <dbReference type="Google" id="ProtNLM"/>
    </source>
</evidence>
<dbReference type="InterPro" id="IPR036047">
    <property type="entry name" value="F-box-like_dom_sf"/>
</dbReference>
<gene>
    <name evidence="2" type="ORF">B0H63DRAFT_393875</name>
</gene>
<reference evidence="2" key="2">
    <citation type="submission" date="2023-06" db="EMBL/GenBank/DDBJ databases">
        <authorList>
            <consortium name="Lawrence Berkeley National Laboratory"/>
            <person name="Haridas S."/>
            <person name="Hensen N."/>
            <person name="Bonometti L."/>
            <person name="Westerberg I."/>
            <person name="Brannstrom I.O."/>
            <person name="Guillou S."/>
            <person name="Cros-Aarteil S."/>
            <person name="Calhoun S."/>
            <person name="Kuo A."/>
            <person name="Mondo S."/>
            <person name="Pangilinan J."/>
            <person name="Riley R."/>
            <person name="LaButti K."/>
            <person name="Andreopoulos B."/>
            <person name="Lipzen A."/>
            <person name="Chen C."/>
            <person name="Yanf M."/>
            <person name="Daum C."/>
            <person name="Ng V."/>
            <person name="Clum A."/>
            <person name="Steindorff A."/>
            <person name="Ohm R."/>
            <person name="Martin F."/>
            <person name="Silar P."/>
            <person name="Natvig D."/>
            <person name="Lalanne C."/>
            <person name="Gautier V."/>
            <person name="Ament-velasquez S.L."/>
            <person name="Kruys A."/>
            <person name="Hutchinson M.I."/>
            <person name="Powell A.J."/>
            <person name="Barry K."/>
            <person name="Miller A.N."/>
            <person name="Grigoriev I.V."/>
            <person name="Debuchy R."/>
            <person name="Gladieux P."/>
            <person name="Thoren M.H."/>
            <person name="Johannesson H."/>
        </authorList>
    </citation>
    <scope>NUCLEOTIDE SEQUENCE</scope>
    <source>
        <strain evidence="2">CBS 232.78</strain>
    </source>
</reference>
<reference evidence="2" key="1">
    <citation type="journal article" date="2023" name="Mol. Phylogenet. Evol.">
        <title>Genome-scale phylogeny and comparative genomics of the fungal order Sordariales.</title>
        <authorList>
            <person name="Hensen N."/>
            <person name="Bonometti L."/>
            <person name="Westerberg I."/>
            <person name="Brannstrom I.O."/>
            <person name="Guillou S."/>
            <person name="Cros-Aarteil S."/>
            <person name="Calhoun S."/>
            <person name="Haridas S."/>
            <person name="Kuo A."/>
            <person name="Mondo S."/>
            <person name="Pangilinan J."/>
            <person name="Riley R."/>
            <person name="LaButti K."/>
            <person name="Andreopoulos B."/>
            <person name="Lipzen A."/>
            <person name="Chen C."/>
            <person name="Yan M."/>
            <person name="Daum C."/>
            <person name="Ng V."/>
            <person name="Clum A."/>
            <person name="Steindorff A."/>
            <person name="Ohm R.A."/>
            <person name="Martin F."/>
            <person name="Silar P."/>
            <person name="Natvig D.O."/>
            <person name="Lalanne C."/>
            <person name="Gautier V."/>
            <person name="Ament-Velasquez S.L."/>
            <person name="Kruys A."/>
            <person name="Hutchinson M.I."/>
            <person name="Powell A.J."/>
            <person name="Barry K."/>
            <person name="Miller A.N."/>
            <person name="Grigoriev I.V."/>
            <person name="Debuchy R."/>
            <person name="Gladieux P."/>
            <person name="Hiltunen Thoren M."/>
            <person name="Johannesson H."/>
        </authorList>
    </citation>
    <scope>NUCLEOTIDE SEQUENCE</scope>
    <source>
        <strain evidence="2">CBS 232.78</strain>
    </source>
</reference>
<proteinExistence type="predicted"/>
<dbReference type="AlphaFoldDB" id="A0AAE0NQL3"/>
<dbReference type="CDD" id="cd09917">
    <property type="entry name" value="F-box_SF"/>
    <property type="match status" value="1"/>
</dbReference>
<keyword evidence="3" id="KW-1185">Reference proteome</keyword>
<name>A0AAE0NQL3_9PEZI</name>
<dbReference type="EMBL" id="JAULSW010000004">
    <property type="protein sequence ID" value="KAK3385835.1"/>
    <property type="molecule type" value="Genomic_DNA"/>
</dbReference>